<sequence length="2168" mass="234789">MTTELSQDQRREALRALLRDRARRSAEPQPASRGQRALWTFDQLHPGSPAYNLSFAARVDGPLDTGALRTALTQIVDHHAGLRTTLVEYEGEVRQQIARHGTLEFTETDLSHRSAEEVDAAVTEFCTLPFDLSRGPLLRVRTIRHADGRLLLLSAHHIAMDLWSFGLFMDDLQRCYPAAVEGRRAEPAHPGQGYLDYVRWQSERLEGEQAAADAAYWEERLADAVPVLDLPTDRPRPAVPGHLGSVHTFRLDSEVTARVTALAKEHRTTPYVVLLSAFNLVMHRWTGQQDICVGSVSSGRSRAAFQEVLGYFSNLTVLRTRIGRRQSFGELVDEVRETALGALEHQDHPFPLLAERLSGLRQAGGSPLFNVAFYYESAAWSAQRGLSLFGTGFTDARLPLGDLTLRPYPLAVQGTEHDLSLFVEEVDGELCCSLRYATDLFDRSTVRRLADSFATLTAQCLASPDRDHALLDAVPDADQRLLAGWNRLEDGARSTGRCAHHLVLEQAARTPDAPAVVHGGSSLTYRQLVERATDLAAELQTRGVGPDVRVGLSAEGSLELVVGMLAVLLAGGAYVPLDPAYPHDRLTYMLENCRAALLLTLRRHAGQLPPTDLPILFLDELRPAPGGRLTGPAPAPDDLAYVIYTSGTTGRPKGAMITHQGLVNLDLVHREALPPQPGRRVLQFASISFDYFTWEWMLALTTGGSLHVASREELRPGPPLIDLVARDRITTLNLTAGVLSTLDPADLPSVTEVTSASEPCSAALVARWARDGRRMVNAYGPTEISVFCTTMAPLVDDGSTPPIGRTVPGTELHVLDENMQPVPVGAVGELYIGGLGVGRGYQSRPDITADRFVPDPFGTQPGGRLYRSGDRVRWDERGVLHYLGRTDHQVKIRGVRIEPSEIETVLAGHPDVRRAVVLARPSRTGDLHLVGYATLREATRGPVDAAALRAHLAERLPAAMVPAFLVVLDRFPLNPNGKLDRAKLPEPDLERAEETLAGGEPRTPLERDIAAVWREVLGVQRIGVLDNFFELGGHSLLATRVGTRLRDTLGVELPLRELFEARTVEALAARVQEHRAGRDEASAAPIEVVARDPRGMQLSFAQRRLWFLEQLQPGNPAYHVAGELHLDGELDVTALHAALTEVVRRHEALRTVFTTVDGAPRQVVAPVPADVLPLCELADPERLGERATAFAVRPFDLSAAPLRAELVRLGARRHVLLLALHHIASDGWSLRILLRELATLYTAFGAGRPSPLPEPGVQYADFAAWQRARHRAPEGERSLAHWQQRLAGSPPALELPTDFPRGELSGRSAERAVQALDADLTAKLHGLATRHAASPSMVLLSAFQLVLSRWAGQHDVLVGMPVAGRVRREVEDLVGLFVNTVVIRSDTSGNPTFTALLDQVRRAALDADAYQDVPFEELVERLAPQRDMSRTPVFQVMFNMHNLDDFEIDIPGVRTRLVEAEDTTSKFDLTLYAKPRDGRIDLELVYSADLFEPESMRALLGQLHGLLVQVGDDPDRPIDTIRSDAAPADDAPAALPTLPWTSAVHEKFAEAARRHPDAPALLHPTGRLDYASLERDSAALADALREAGIGPGDRVTVHGARCAGLVVALLGVLRAGAAFAVLDREHPAARRTASAEVVAARAWIEVGDAPDGPTALGARPEVVIRIGADGTVPAAATPAPRPLDAPTGPSDTAYLAFTSGSTGVPKAVVGPHGPLAHFVDWYTTTFGIGAQDRFALTSGLSHDPLLRDLFVPLAVGAPVHVPGPEDLAAPEALASWLAANDVTVLHLTPPTARFLSGLPKGALPSLRYAFFGGDVLGAHEVQVIRRLAPGVTVVNFYGATETPQAHAHHIVGDDPVGDQPLGRGIDGSRLLVLRGDEPAAVGELGEIAVRSAHLADGYLGDREATARGFTTGRHTGPGERLYRTGDLGRLRPDGTVVFAGRADRQVKVRGYRVDPAETEAVLRAHPGVADARVLAAADSAGETVLHGYVMGRGNGADLEARAVRAHAAERLPAHLVPAAVTVVDAFPLTPNGKLDERALRRLPARRASDGAPAAAAASDLEHRLIELWRGLLGTEQVGRADNFFDLGGHSLLVVRLQGLLARELGRTLSVVELFRYPTVADLARALGDDAPDGAARAERAAADAAQRNDRRAQRRRRLREEHTGGHHA</sequence>
<keyword evidence="2" id="KW-0596">Phosphopantetheine</keyword>
<accession>A0ABZ2QTZ6</accession>
<dbReference type="Pfam" id="PF13193">
    <property type="entry name" value="AMP-binding_C"/>
    <property type="match status" value="2"/>
</dbReference>
<evidence type="ECO:0000259" key="5">
    <source>
        <dbReference type="PROSITE" id="PS50075"/>
    </source>
</evidence>
<feature type="compositionally biased region" description="Basic and acidic residues" evidence="4">
    <location>
        <begin position="2158"/>
        <end position="2168"/>
    </location>
</feature>
<dbReference type="InterPro" id="IPR042099">
    <property type="entry name" value="ANL_N_sf"/>
</dbReference>
<evidence type="ECO:0000256" key="1">
    <source>
        <dbReference type="ARBA" id="ARBA00001957"/>
    </source>
</evidence>
<dbReference type="PANTHER" id="PTHR45527:SF1">
    <property type="entry name" value="FATTY ACID SYNTHASE"/>
    <property type="match status" value="1"/>
</dbReference>
<dbReference type="InterPro" id="IPR020845">
    <property type="entry name" value="AMP-binding_CS"/>
</dbReference>
<dbReference type="InterPro" id="IPR006162">
    <property type="entry name" value="Ppantetheine_attach_site"/>
</dbReference>
<dbReference type="Gene3D" id="3.40.50.980">
    <property type="match status" value="2"/>
</dbReference>
<evidence type="ECO:0000256" key="3">
    <source>
        <dbReference type="ARBA" id="ARBA00022553"/>
    </source>
</evidence>
<evidence type="ECO:0000313" key="6">
    <source>
        <dbReference type="EMBL" id="WXK80022.1"/>
    </source>
</evidence>
<dbReference type="Pfam" id="PF00668">
    <property type="entry name" value="Condensation"/>
    <property type="match status" value="2"/>
</dbReference>
<dbReference type="Pfam" id="PF00501">
    <property type="entry name" value="AMP-binding"/>
    <property type="match status" value="2"/>
</dbReference>
<reference evidence="6 7" key="1">
    <citation type="submission" date="2024-03" db="EMBL/GenBank/DDBJ databases">
        <title>The complete genome of Streptomyces sirii sp.nov.</title>
        <authorList>
            <person name="Zakalyukina Y.V."/>
            <person name="Belik A.R."/>
            <person name="Biryukov M.V."/>
            <person name="Baturina O.A."/>
            <person name="Kabilov M.R."/>
        </authorList>
    </citation>
    <scope>NUCLEOTIDE SEQUENCE [LARGE SCALE GENOMIC DNA]</scope>
    <source>
        <strain evidence="6 7">BP-8</strain>
    </source>
</reference>
<dbReference type="InterPro" id="IPR045851">
    <property type="entry name" value="AMP-bd_C_sf"/>
</dbReference>
<dbReference type="Gene3D" id="3.40.50.12780">
    <property type="entry name" value="N-terminal domain of ligase-like"/>
    <property type="match status" value="1"/>
</dbReference>
<dbReference type="PROSITE" id="PS50075">
    <property type="entry name" value="CARRIER"/>
    <property type="match status" value="2"/>
</dbReference>
<organism evidence="6 7">
    <name type="scientific">Streptomyces sirii</name>
    <dbReference type="NCBI Taxonomy" id="3127701"/>
    <lineage>
        <taxon>Bacteria</taxon>
        <taxon>Bacillati</taxon>
        <taxon>Actinomycetota</taxon>
        <taxon>Actinomycetes</taxon>
        <taxon>Kitasatosporales</taxon>
        <taxon>Streptomycetaceae</taxon>
        <taxon>Streptomyces</taxon>
    </lineage>
</organism>
<dbReference type="SUPFAM" id="SSF56801">
    <property type="entry name" value="Acetyl-CoA synthetase-like"/>
    <property type="match status" value="2"/>
</dbReference>
<dbReference type="Gene3D" id="3.30.559.10">
    <property type="entry name" value="Chloramphenicol acetyltransferase-like domain"/>
    <property type="match status" value="2"/>
</dbReference>
<dbReference type="Proteomes" id="UP001626628">
    <property type="component" value="Chromosome"/>
</dbReference>
<dbReference type="InterPro" id="IPR001242">
    <property type="entry name" value="Condensation_dom"/>
</dbReference>
<dbReference type="SUPFAM" id="SSF47336">
    <property type="entry name" value="ACP-like"/>
    <property type="match status" value="2"/>
</dbReference>
<dbReference type="InterPro" id="IPR023213">
    <property type="entry name" value="CAT-like_dom_sf"/>
</dbReference>
<dbReference type="InterPro" id="IPR000873">
    <property type="entry name" value="AMP-dep_synth/lig_dom"/>
</dbReference>
<dbReference type="PROSITE" id="PS00455">
    <property type="entry name" value="AMP_BINDING"/>
    <property type="match status" value="2"/>
</dbReference>
<dbReference type="Gene3D" id="3.30.559.30">
    <property type="entry name" value="Nonribosomal peptide synthetase, condensation domain"/>
    <property type="match status" value="2"/>
</dbReference>
<dbReference type="CDD" id="cd19531">
    <property type="entry name" value="LCL_NRPS-like"/>
    <property type="match status" value="2"/>
</dbReference>
<comment type="cofactor">
    <cofactor evidence="1">
        <name>pantetheine 4'-phosphate</name>
        <dbReference type="ChEBI" id="CHEBI:47942"/>
    </cofactor>
</comment>
<dbReference type="PANTHER" id="PTHR45527">
    <property type="entry name" value="NONRIBOSOMAL PEPTIDE SYNTHETASE"/>
    <property type="match status" value="1"/>
</dbReference>
<dbReference type="InterPro" id="IPR020806">
    <property type="entry name" value="PKS_PP-bd"/>
</dbReference>
<feature type="compositionally biased region" description="Basic and acidic residues" evidence="4">
    <location>
        <begin position="2135"/>
        <end position="2151"/>
    </location>
</feature>
<dbReference type="RefSeq" id="WP_407288205.1">
    <property type="nucleotide sequence ID" value="NZ_CP147982.1"/>
</dbReference>
<keyword evidence="3" id="KW-0597">Phosphoprotein</keyword>
<dbReference type="SMART" id="SM00823">
    <property type="entry name" value="PKS_PP"/>
    <property type="match status" value="2"/>
</dbReference>
<dbReference type="InterPro" id="IPR036736">
    <property type="entry name" value="ACP-like_sf"/>
</dbReference>
<protein>
    <submittedName>
        <fullName evidence="6">Amino acid adenylation domain-containing protein</fullName>
    </submittedName>
</protein>
<dbReference type="EMBL" id="CP147982">
    <property type="protein sequence ID" value="WXK80022.1"/>
    <property type="molecule type" value="Genomic_DNA"/>
</dbReference>
<evidence type="ECO:0000256" key="4">
    <source>
        <dbReference type="SAM" id="MobiDB-lite"/>
    </source>
</evidence>
<dbReference type="PROSITE" id="PS00012">
    <property type="entry name" value="PHOSPHOPANTETHEINE"/>
    <property type="match status" value="1"/>
</dbReference>
<proteinExistence type="predicted"/>
<dbReference type="Pfam" id="PF00550">
    <property type="entry name" value="PP-binding"/>
    <property type="match status" value="2"/>
</dbReference>
<dbReference type="NCBIfam" id="TIGR01733">
    <property type="entry name" value="AA-adenyl-dom"/>
    <property type="match status" value="2"/>
</dbReference>
<feature type="domain" description="Carrier" evidence="5">
    <location>
        <begin position="2055"/>
        <end position="2130"/>
    </location>
</feature>
<keyword evidence="7" id="KW-1185">Reference proteome</keyword>
<name>A0ABZ2QTZ6_9ACTN</name>
<evidence type="ECO:0000313" key="7">
    <source>
        <dbReference type="Proteomes" id="UP001626628"/>
    </source>
</evidence>
<dbReference type="Gene3D" id="2.30.38.10">
    <property type="entry name" value="Luciferase, Domain 3"/>
    <property type="match status" value="1"/>
</dbReference>
<gene>
    <name evidence="6" type="ORF">WAB15_30740</name>
</gene>
<evidence type="ECO:0000256" key="2">
    <source>
        <dbReference type="ARBA" id="ARBA00022450"/>
    </source>
</evidence>
<dbReference type="InterPro" id="IPR025110">
    <property type="entry name" value="AMP-bd_C"/>
</dbReference>
<feature type="domain" description="Carrier" evidence="5">
    <location>
        <begin position="1000"/>
        <end position="1075"/>
    </location>
</feature>
<dbReference type="InterPro" id="IPR010071">
    <property type="entry name" value="AA_adenyl_dom"/>
</dbReference>
<dbReference type="Gene3D" id="3.30.300.30">
    <property type="match status" value="2"/>
</dbReference>
<dbReference type="CDD" id="cd05930">
    <property type="entry name" value="A_NRPS"/>
    <property type="match status" value="2"/>
</dbReference>
<dbReference type="InterPro" id="IPR009081">
    <property type="entry name" value="PP-bd_ACP"/>
</dbReference>
<dbReference type="SUPFAM" id="SSF52777">
    <property type="entry name" value="CoA-dependent acyltransferases"/>
    <property type="match status" value="4"/>
</dbReference>
<feature type="region of interest" description="Disordered" evidence="4">
    <location>
        <begin position="2135"/>
        <end position="2168"/>
    </location>
</feature>
<dbReference type="Gene3D" id="1.10.1200.10">
    <property type="entry name" value="ACP-like"/>
    <property type="match status" value="2"/>
</dbReference>